<organism evidence="2">
    <name type="scientific">Corethron hystrix</name>
    <dbReference type="NCBI Taxonomy" id="216773"/>
    <lineage>
        <taxon>Eukaryota</taxon>
        <taxon>Sar</taxon>
        <taxon>Stramenopiles</taxon>
        <taxon>Ochrophyta</taxon>
        <taxon>Bacillariophyta</taxon>
        <taxon>Coscinodiscophyceae</taxon>
        <taxon>Corethrophycidae</taxon>
        <taxon>Corethrales</taxon>
        <taxon>Corethraceae</taxon>
        <taxon>Corethron</taxon>
    </lineage>
</organism>
<feature type="region of interest" description="Disordered" evidence="1">
    <location>
        <begin position="1"/>
        <end position="42"/>
    </location>
</feature>
<feature type="region of interest" description="Disordered" evidence="1">
    <location>
        <begin position="126"/>
        <end position="168"/>
    </location>
</feature>
<dbReference type="EMBL" id="HBFR01029422">
    <property type="protein sequence ID" value="CAD8894188.1"/>
    <property type="molecule type" value="Transcribed_RNA"/>
</dbReference>
<dbReference type="AlphaFoldDB" id="A0A7S1BPM5"/>
<proteinExistence type="predicted"/>
<feature type="compositionally biased region" description="Basic and acidic residues" evidence="1">
    <location>
        <begin position="152"/>
        <end position="161"/>
    </location>
</feature>
<gene>
    <name evidence="2" type="ORF">CHYS00102_LOCUS21401</name>
</gene>
<feature type="compositionally biased region" description="Acidic residues" evidence="1">
    <location>
        <begin position="1"/>
        <end position="10"/>
    </location>
</feature>
<name>A0A7S1BPM5_9STRA</name>
<evidence type="ECO:0000313" key="2">
    <source>
        <dbReference type="EMBL" id="CAD8894188.1"/>
    </source>
</evidence>
<reference evidence="2" key="1">
    <citation type="submission" date="2021-01" db="EMBL/GenBank/DDBJ databases">
        <authorList>
            <person name="Corre E."/>
            <person name="Pelletier E."/>
            <person name="Niang G."/>
            <person name="Scheremetjew M."/>
            <person name="Finn R."/>
            <person name="Kale V."/>
            <person name="Holt S."/>
            <person name="Cochrane G."/>
            <person name="Meng A."/>
            <person name="Brown T."/>
            <person name="Cohen L."/>
        </authorList>
    </citation>
    <scope>NUCLEOTIDE SEQUENCE</scope>
    <source>
        <strain evidence="2">308</strain>
    </source>
</reference>
<evidence type="ECO:0000256" key="1">
    <source>
        <dbReference type="SAM" id="MobiDB-lite"/>
    </source>
</evidence>
<sequence>MNCQSLEEETTVPTQLASPQKKLETTEQACSDAQSEAAKPEKHLETLRAKEEELAESLEATKTQLADHERWIEGLESKMDTARLDLAAVTEDVNGLQSALEATEATTQERDRGRDPAVSALEELQTALDGRGTVQAENTRKQTIMDDEMDERDLVSERPGEKSAGVGA</sequence>
<protein>
    <submittedName>
        <fullName evidence="2">Uncharacterized protein</fullName>
    </submittedName>
</protein>
<dbReference type="Gene3D" id="1.20.5.340">
    <property type="match status" value="1"/>
</dbReference>
<accession>A0A7S1BPM5</accession>
<dbReference type="SUPFAM" id="SSF57997">
    <property type="entry name" value="Tropomyosin"/>
    <property type="match status" value="1"/>
</dbReference>